<sequence>MMPTRKAAESLSSLDRAPWCKKSPFHEMLPARGEDRCPDGTGRNERKKKKVKYSKEAARDIARLHLGLSGGKGRAALCFLLRECCMKKRSAAGDLDLDLGISGLACLFLLGLHLQGCECVCVLRMGGGSFMNLSLRIGISL</sequence>
<reference evidence="1" key="1">
    <citation type="submission" date="2025-02" db="EMBL/GenBank/DDBJ databases">
        <authorList>
            <consortium name="NCBI Genome Project"/>
        </authorList>
    </citation>
    <scope>NUCLEOTIDE SEQUENCE</scope>
</reference>
<accession>A0AAJ8BR33</accession>
<dbReference type="KEGG" id="ang:An07g08020"/>
<protein>
    <submittedName>
        <fullName evidence="1">Uncharacterized protein</fullName>
    </submittedName>
</protein>
<name>A0AAJ8BR33_ASPNG</name>
<dbReference type="VEuPathDB" id="FungiDB:An07g08020"/>
<gene>
    <name evidence="1" type="ORF">An07g08020</name>
</gene>
<dbReference type="RefSeq" id="XP_059601031.1">
    <property type="nucleotide sequence ID" value="XM_059748618.1"/>
</dbReference>
<organism evidence="1">
    <name type="scientific">Aspergillus niger</name>
    <dbReference type="NCBI Taxonomy" id="5061"/>
    <lineage>
        <taxon>Eukaryota</taxon>
        <taxon>Fungi</taxon>
        <taxon>Dikarya</taxon>
        <taxon>Ascomycota</taxon>
        <taxon>Pezizomycotina</taxon>
        <taxon>Eurotiomycetes</taxon>
        <taxon>Eurotiomycetidae</taxon>
        <taxon>Eurotiales</taxon>
        <taxon>Aspergillaceae</taxon>
        <taxon>Aspergillus</taxon>
        <taxon>Aspergillus subgen. Circumdati</taxon>
    </lineage>
</organism>
<evidence type="ECO:0000313" key="1">
    <source>
        <dbReference type="RefSeq" id="XP_059601031.1"/>
    </source>
</evidence>
<dbReference type="AlphaFoldDB" id="A0AAJ8BR33"/>
<proteinExistence type="predicted"/>
<reference evidence="1" key="2">
    <citation type="submission" date="2025-08" db="UniProtKB">
        <authorList>
            <consortium name="RefSeq"/>
        </authorList>
    </citation>
    <scope>IDENTIFICATION</scope>
</reference>
<dbReference type="GeneID" id="84591485"/>